<dbReference type="OrthoDB" id="5836119at2759"/>
<gene>
    <name evidence="6" type="ORF">E2986_06695</name>
</gene>
<evidence type="ECO:0008006" key="8">
    <source>
        <dbReference type="Google" id="ProtNLM"/>
    </source>
</evidence>
<reference evidence="6" key="1">
    <citation type="submission" date="2019-11" db="EMBL/GenBank/DDBJ databases">
        <title>The nuclear and mitochondrial genomes of Frieseomelitta varia - a highly eusocial stingless bee (Meliponini) with a permanently sterile worker caste.</title>
        <authorList>
            <person name="Freitas F.C.P."/>
            <person name="Lourenco A.P."/>
            <person name="Nunes F.M.F."/>
            <person name="Paschoal A.R."/>
            <person name="Abreu F.C.P."/>
            <person name="Barbin F.O."/>
            <person name="Bataglia L."/>
            <person name="Cardoso-Junior C.A.M."/>
            <person name="Cervoni M.S."/>
            <person name="Silva S.R."/>
            <person name="Dalarmi F."/>
            <person name="Del Lama M.A."/>
            <person name="Depintor T.S."/>
            <person name="Ferreira K.M."/>
            <person name="Goria P.S."/>
            <person name="Jaskot M.C."/>
            <person name="Lago D.C."/>
            <person name="Luna-Lucena D."/>
            <person name="Moda L.M."/>
            <person name="Nascimento L."/>
            <person name="Pedrino M."/>
            <person name="Rabico F.O."/>
            <person name="Sanches F.C."/>
            <person name="Santos D.E."/>
            <person name="Santos C.G."/>
            <person name="Vieira J."/>
            <person name="Lopes T.F."/>
            <person name="Barchuk A.R."/>
            <person name="Hartfelder K."/>
            <person name="Simoes Z.L.P."/>
            <person name="Bitondi M.M.G."/>
            <person name="Pinheiro D.G."/>
        </authorList>
    </citation>
    <scope>NUCLEOTIDE SEQUENCE</scope>
    <source>
        <strain evidence="6">USP_RPSP 00005682</strain>
        <tissue evidence="6">Whole individual</tissue>
    </source>
</reference>
<comment type="caution">
    <text evidence="6">The sequence shown here is derived from an EMBL/GenBank/DDBJ whole genome shotgun (WGS) entry which is preliminary data.</text>
</comment>
<evidence type="ECO:0000313" key="6">
    <source>
        <dbReference type="EMBL" id="KAF3427735.1"/>
    </source>
</evidence>
<feature type="compositionally biased region" description="Polar residues" evidence="5">
    <location>
        <begin position="116"/>
        <end position="131"/>
    </location>
</feature>
<evidence type="ECO:0000256" key="1">
    <source>
        <dbReference type="ARBA" id="ARBA00004123"/>
    </source>
</evidence>
<evidence type="ECO:0000256" key="2">
    <source>
        <dbReference type="ARBA" id="ARBA00022478"/>
    </source>
</evidence>
<keyword evidence="2" id="KW-0240">DNA-directed RNA polymerase</keyword>
<dbReference type="EMBL" id="WNWW01000247">
    <property type="protein sequence ID" value="KAF3427735.1"/>
    <property type="molecule type" value="Genomic_DNA"/>
</dbReference>
<dbReference type="PANTHER" id="PTHR13408:SF0">
    <property type="entry name" value="DNA-DIRECTED RNA POLYMERASE III SUBUNIT RPC4"/>
    <property type="match status" value="1"/>
</dbReference>
<dbReference type="InterPro" id="IPR007811">
    <property type="entry name" value="RPC4"/>
</dbReference>
<dbReference type="GO" id="GO:0005666">
    <property type="term" value="C:RNA polymerase III complex"/>
    <property type="evidence" value="ECO:0007669"/>
    <property type="project" value="InterPro"/>
</dbReference>
<comment type="subcellular location">
    <subcellularLocation>
        <location evidence="1">Nucleus</location>
    </subcellularLocation>
</comment>
<evidence type="ECO:0000256" key="3">
    <source>
        <dbReference type="ARBA" id="ARBA00023163"/>
    </source>
</evidence>
<feature type="region of interest" description="Disordered" evidence="5">
    <location>
        <begin position="86"/>
        <end position="151"/>
    </location>
</feature>
<dbReference type="Proteomes" id="UP000655588">
    <property type="component" value="Unassembled WGS sequence"/>
</dbReference>
<keyword evidence="4" id="KW-0539">Nucleus</keyword>
<accession>A0A833VXV2</accession>
<name>A0A833VXV2_9HYME</name>
<evidence type="ECO:0000313" key="7">
    <source>
        <dbReference type="Proteomes" id="UP000655588"/>
    </source>
</evidence>
<dbReference type="AlphaFoldDB" id="A0A833VXV2"/>
<evidence type="ECO:0000256" key="5">
    <source>
        <dbReference type="SAM" id="MobiDB-lite"/>
    </source>
</evidence>
<organism evidence="6 7">
    <name type="scientific">Frieseomelitta varia</name>
    <dbReference type="NCBI Taxonomy" id="561572"/>
    <lineage>
        <taxon>Eukaryota</taxon>
        <taxon>Metazoa</taxon>
        <taxon>Ecdysozoa</taxon>
        <taxon>Arthropoda</taxon>
        <taxon>Hexapoda</taxon>
        <taxon>Insecta</taxon>
        <taxon>Pterygota</taxon>
        <taxon>Neoptera</taxon>
        <taxon>Endopterygota</taxon>
        <taxon>Hymenoptera</taxon>
        <taxon>Apocrita</taxon>
        <taxon>Aculeata</taxon>
        <taxon>Apoidea</taxon>
        <taxon>Anthophila</taxon>
        <taxon>Apidae</taxon>
        <taxon>Frieseomelitta</taxon>
    </lineage>
</organism>
<evidence type="ECO:0000256" key="4">
    <source>
        <dbReference type="ARBA" id="ARBA00023242"/>
    </source>
</evidence>
<dbReference type="GO" id="GO:0003677">
    <property type="term" value="F:DNA binding"/>
    <property type="evidence" value="ECO:0007669"/>
    <property type="project" value="InterPro"/>
</dbReference>
<proteinExistence type="predicted"/>
<feature type="compositionally biased region" description="Basic and acidic residues" evidence="5">
    <location>
        <begin position="92"/>
        <end position="112"/>
    </location>
</feature>
<dbReference type="GO" id="GO:0042797">
    <property type="term" value="P:tRNA transcription by RNA polymerase III"/>
    <property type="evidence" value="ECO:0007669"/>
    <property type="project" value="TreeGrafter"/>
</dbReference>
<dbReference type="PANTHER" id="PTHR13408">
    <property type="entry name" value="DNA-DIRECTED RNA POLYMERASE III"/>
    <property type="match status" value="1"/>
</dbReference>
<keyword evidence="7" id="KW-1185">Reference proteome</keyword>
<dbReference type="Pfam" id="PF05132">
    <property type="entry name" value="RNA_pol_Rpc4"/>
    <property type="match status" value="1"/>
</dbReference>
<sequence>MSSNKSGNARNLLPSNVQIKVEPGTSLPVAIQNIKTEPGLPTTTRLTSFRLPRDLTLGGNIKTEKPKKVYIPNLNAQRIKKKEDVTVNPVKSAEKDHVRRGRNIDRGRDRGRGRGSSNLIQSSGIWSTGIVNTPVKRSSSSSSRDIDRSPQVCLEKPKLDLNRSVDKAEEEEKIKLLLRDDFIDDGDSLNIKNAPVLLPLIKEAKLYKENKVQVEEEQDEIEDRKPIILENGEVLSPKKEPKIKTSKSGETKDEFLDNIPNIVENKANSYILMQFPDCLPGLVNGAENTRHDRSNMSNYEKENESKPQTAFCTLNSLKPGILGKLQILKSGKTRLLLGENNLVVDVGSHLTFRQDLIAAKLDTENLVGDLINLGPVSNMLLCTPDWESMLAKL</sequence>
<protein>
    <recommendedName>
        <fullName evidence="8">DNA-directed RNA polymerase III subunit RPC4</fullName>
    </recommendedName>
</protein>
<keyword evidence="3" id="KW-0804">Transcription</keyword>